<protein>
    <submittedName>
        <fullName evidence="4">Uncharacterized protein</fullName>
    </submittedName>
</protein>
<feature type="compositionally biased region" description="Basic residues" evidence="3">
    <location>
        <begin position="302"/>
        <end position="320"/>
    </location>
</feature>
<dbReference type="AlphaFoldDB" id="A0AAN7Y3B8"/>
<dbReference type="PANTHER" id="PTHR24106">
    <property type="entry name" value="NACHT, LRR AND CARD DOMAINS-CONTAINING"/>
    <property type="match status" value="1"/>
</dbReference>
<comment type="caution">
    <text evidence="4">The sequence shown here is derived from an EMBL/GenBank/DDBJ whole genome shotgun (WGS) entry which is preliminary data.</text>
</comment>
<dbReference type="Pfam" id="PF13516">
    <property type="entry name" value="LRR_6"/>
    <property type="match status" value="3"/>
</dbReference>
<feature type="compositionally biased region" description="Basic and acidic residues" evidence="3">
    <location>
        <begin position="271"/>
        <end position="295"/>
    </location>
</feature>
<dbReference type="SMART" id="SM00368">
    <property type="entry name" value="LRR_RI"/>
    <property type="match status" value="4"/>
</dbReference>
<dbReference type="Proteomes" id="UP001346869">
    <property type="component" value="Unassembled WGS sequence"/>
</dbReference>
<accession>A0AAN7Y3B8</accession>
<gene>
    <name evidence="4" type="ORF">PBY51_018398</name>
</gene>
<keyword evidence="2" id="KW-0677">Repeat</keyword>
<evidence type="ECO:0000313" key="5">
    <source>
        <dbReference type="Proteomes" id="UP001346869"/>
    </source>
</evidence>
<dbReference type="InterPro" id="IPR051261">
    <property type="entry name" value="NLR"/>
</dbReference>
<evidence type="ECO:0000256" key="2">
    <source>
        <dbReference type="ARBA" id="ARBA00022737"/>
    </source>
</evidence>
<name>A0AAN7Y3B8_ELEMC</name>
<evidence type="ECO:0000256" key="3">
    <source>
        <dbReference type="SAM" id="MobiDB-lite"/>
    </source>
</evidence>
<feature type="compositionally biased region" description="Basic and acidic residues" evidence="3">
    <location>
        <begin position="321"/>
        <end position="338"/>
    </location>
</feature>
<reference evidence="4 5" key="1">
    <citation type="journal article" date="2023" name="Genes (Basel)">
        <title>Chromosome-Level Genome Assembly and Circadian Gene Repertoire of the Patagonia Blennie Eleginops maclovinus-The Closest Ancestral Proxy of Antarctic Cryonotothenioids.</title>
        <authorList>
            <person name="Cheng C.C."/>
            <person name="Rivera-Colon A.G."/>
            <person name="Minhas B.F."/>
            <person name="Wilson L."/>
            <person name="Rayamajhi N."/>
            <person name="Vargas-Chacoff L."/>
            <person name="Catchen J.M."/>
        </authorList>
    </citation>
    <scope>NUCLEOTIDE SEQUENCE [LARGE SCALE GENOMIC DNA]</scope>
    <source>
        <strain evidence="4">JMC-PN-2008</strain>
    </source>
</reference>
<keyword evidence="5" id="KW-1185">Reference proteome</keyword>
<keyword evidence="1" id="KW-0433">Leucine-rich repeat</keyword>
<organism evidence="4 5">
    <name type="scientific">Eleginops maclovinus</name>
    <name type="common">Patagonian blennie</name>
    <name type="synonym">Eleginus maclovinus</name>
    <dbReference type="NCBI Taxonomy" id="56733"/>
    <lineage>
        <taxon>Eukaryota</taxon>
        <taxon>Metazoa</taxon>
        <taxon>Chordata</taxon>
        <taxon>Craniata</taxon>
        <taxon>Vertebrata</taxon>
        <taxon>Euteleostomi</taxon>
        <taxon>Actinopterygii</taxon>
        <taxon>Neopterygii</taxon>
        <taxon>Teleostei</taxon>
        <taxon>Neoteleostei</taxon>
        <taxon>Acanthomorphata</taxon>
        <taxon>Eupercaria</taxon>
        <taxon>Perciformes</taxon>
        <taxon>Notothenioidei</taxon>
        <taxon>Eleginopidae</taxon>
        <taxon>Eleginops</taxon>
    </lineage>
</organism>
<proteinExistence type="predicted"/>
<evidence type="ECO:0000256" key="1">
    <source>
        <dbReference type="ARBA" id="ARBA00022614"/>
    </source>
</evidence>
<dbReference type="Gene3D" id="3.80.10.10">
    <property type="entry name" value="Ribonuclease Inhibitor"/>
    <property type="match status" value="1"/>
</dbReference>
<feature type="region of interest" description="Disordered" evidence="3">
    <location>
        <begin position="233"/>
        <end position="338"/>
    </location>
</feature>
<dbReference type="InterPro" id="IPR001611">
    <property type="entry name" value="Leu-rich_rpt"/>
</dbReference>
<reference evidence="4 5" key="2">
    <citation type="journal article" date="2023" name="Mol. Biol. Evol.">
        <title>Genomics of Secondarily Temperate Adaptation in the Only Non-Antarctic Icefish.</title>
        <authorList>
            <person name="Rivera-Colon A.G."/>
            <person name="Rayamajhi N."/>
            <person name="Minhas B.F."/>
            <person name="Madrigal G."/>
            <person name="Bilyk K.T."/>
            <person name="Yoon V."/>
            <person name="Hune M."/>
            <person name="Gregory S."/>
            <person name="Cheng C.H.C."/>
            <person name="Catchen J.M."/>
        </authorList>
    </citation>
    <scope>NUCLEOTIDE SEQUENCE [LARGE SCALE GENOMIC DNA]</scope>
    <source>
        <strain evidence="4">JMC-PN-2008</strain>
    </source>
</reference>
<dbReference type="SUPFAM" id="SSF52047">
    <property type="entry name" value="RNI-like"/>
    <property type="match status" value="1"/>
</dbReference>
<sequence>MSEEVLDELDLKEYNTSEEGRRRLIPAVRNCRKAELAACGLSETHCEVVASALKSDPSHLRDLDLSINDLQDSGVELLSSGLKSPNCRLQTLSLRDCSLSKISCAALVSALKSNPSHLRDLDLSYNPLQDSGVELLRDLLESPLCRLQTLSLRRCSLSGISCAALISALKSNPSHLRDLDLSHNYYLQGSGVELLRDLTEESKLQTADSQTADSQTEELQSVRDQLCCSGLSSEVQPLPSERSVPESQHSAGFRSEAADRSSGESSLQTADSRDQRRDDQSQDPEELRLRCEQEVKVCGGGGRRKKKKMKEGGRRRRKKKMKEEEEEGKKMKEEEEQK</sequence>
<dbReference type="EMBL" id="JAUZQC010000003">
    <property type="protein sequence ID" value="KAK5873350.1"/>
    <property type="molecule type" value="Genomic_DNA"/>
</dbReference>
<evidence type="ECO:0000313" key="4">
    <source>
        <dbReference type="EMBL" id="KAK5873350.1"/>
    </source>
</evidence>
<dbReference type="InterPro" id="IPR032675">
    <property type="entry name" value="LRR_dom_sf"/>
</dbReference>